<evidence type="ECO:0000256" key="1">
    <source>
        <dbReference type="SAM" id="MobiDB-lite"/>
    </source>
</evidence>
<reference evidence="3 4" key="1">
    <citation type="journal article" date="2016" name="Mol. Biol. Evol.">
        <title>Comparative Genomics of Early-Diverging Mushroom-Forming Fungi Provides Insights into the Origins of Lignocellulose Decay Capabilities.</title>
        <authorList>
            <person name="Nagy L.G."/>
            <person name="Riley R."/>
            <person name="Tritt A."/>
            <person name="Adam C."/>
            <person name="Daum C."/>
            <person name="Floudas D."/>
            <person name="Sun H."/>
            <person name="Yadav J.S."/>
            <person name="Pangilinan J."/>
            <person name="Larsson K.H."/>
            <person name="Matsuura K."/>
            <person name="Barry K."/>
            <person name="Labutti K."/>
            <person name="Kuo R."/>
            <person name="Ohm R.A."/>
            <person name="Bhattacharya S.S."/>
            <person name="Shirouzu T."/>
            <person name="Yoshinaga Y."/>
            <person name="Martin F.M."/>
            <person name="Grigoriev I.V."/>
            <person name="Hibbett D.S."/>
        </authorList>
    </citation>
    <scope>NUCLEOTIDE SEQUENCE [LARGE SCALE GENOMIC DNA]</scope>
    <source>
        <strain evidence="3 4">CBS 109695</strain>
    </source>
</reference>
<dbReference type="EMBL" id="KV417769">
    <property type="protein sequence ID" value="KZP06890.1"/>
    <property type="molecule type" value="Genomic_DNA"/>
</dbReference>
<dbReference type="Proteomes" id="UP000076532">
    <property type="component" value="Unassembled WGS sequence"/>
</dbReference>
<keyword evidence="4" id="KW-1185">Reference proteome</keyword>
<sequence length="79" mass="9189">MQLSTGKRVPRTCRYVKRRKSARLLPDPHSASSRPGFHDDKLRITQAERNASNLVMTLCEARVRGGLRPAHQIYNFRWQ</sequence>
<organism evidence="3 4">
    <name type="scientific">Athelia psychrophila</name>
    <dbReference type="NCBI Taxonomy" id="1759441"/>
    <lineage>
        <taxon>Eukaryota</taxon>
        <taxon>Fungi</taxon>
        <taxon>Dikarya</taxon>
        <taxon>Basidiomycota</taxon>
        <taxon>Agaricomycotina</taxon>
        <taxon>Agaricomycetes</taxon>
        <taxon>Agaricomycetidae</taxon>
        <taxon>Atheliales</taxon>
        <taxon>Atheliaceae</taxon>
        <taxon>Athelia</taxon>
    </lineage>
</organism>
<dbReference type="EMBL" id="KV417728">
    <property type="protein sequence ID" value="KZP08185.1"/>
    <property type="molecule type" value="Genomic_DNA"/>
</dbReference>
<evidence type="ECO:0000313" key="4">
    <source>
        <dbReference type="Proteomes" id="UP000076532"/>
    </source>
</evidence>
<feature type="region of interest" description="Disordered" evidence="1">
    <location>
        <begin position="18"/>
        <end position="38"/>
    </location>
</feature>
<dbReference type="AlphaFoldDB" id="A0A165X489"/>
<accession>A0A165X489</accession>
<evidence type="ECO:0000313" key="2">
    <source>
        <dbReference type="EMBL" id="KZP06890.1"/>
    </source>
</evidence>
<proteinExistence type="predicted"/>
<protein>
    <submittedName>
        <fullName evidence="3">Uncharacterized protein</fullName>
    </submittedName>
</protein>
<evidence type="ECO:0000313" key="3">
    <source>
        <dbReference type="EMBL" id="KZP08185.1"/>
    </source>
</evidence>
<gene>
    <name evidence="3" type="ORF">FIBSPDRAFT_266380</name>
    <name evidence="2" type="ORF">FIBSPDRAFT_300912</name>
</gene>
<name>A0A165X489_9AGAM</name>